<evidence type="ECO:0000256" key="1">
    <source>
        <dbReference type="SAM" id="MobiDB-lite"/>
    </source>
</evidence>
<dbReference type="EMBL" id="JACAZF010000001">
    <property type="protein sequence ID" value="KAF7315474.1"/>
    <property type="molecule type" value="Genomic_DNA"/>
</dbReference>
<dbReference type="RefSeq" id="XP_037225497.1">
    <property type="nucleotide sequence ID" value="XM_037357587.1"/>
</dbReference>
<feature type="compositionally biased region" description="Polar residues" evidence="1">
    <location>
        <begin position="50"/>
        <end position="60"/>
    </location>
</feature>
<gene>
    <name evidence="2" type="ORF">MIND_00062400</name>
</gene>
<feature type="compositionally biased region" description="Polar residues" evidence="1">
    <location>
        <begin position="86"/>
        <end position="98"/>
    </location>
</feature>
<name>A0A8H6WK87_9AGAR</name>
<keyword evidence="3" id="KW-1185">Reference proteome</keyword>
<comment type="caution">
    <text evidence="2">The sequence shown here is derived from an EMBL/GenBank/DDBJ whole genome shotgun (WGS) entry which is preliminary data.</text>
</comment>
<dbReference type="GeneID" id="59340103"/>
<accession>A0A8H6WK87</accession>
<sequence>MSLFASKTTTTTDKTPPSTPKRKSRVLHFRSKSDSSKTSPSPPTSPTTEVAVTQPSSPTKRTPLGIAEVANIFVRMRRASDKAKNNKSWHIQSSSGPAQSHPGVLEGASELREIVTHRDVYICNDGVNVGQLLRATRNALMEDAEFIGANALVDEQWDCTICGPRHRRSGSFKVEISYSAAATRSERADPHKPIAIDKAKGVPASQSILNTLDRIHLESTNRRHASVAYTPFVAYLSSKIVLSTIKSDKL</sequence>
<reference evidence="2" key="1">
    <citation type="submission" date="2020-05" db="EMBL/GenBank/DDBJ databases">
        <title>Mycena genomes resolve the evolution of fungal bioluminescence.</title>
        <authorList>
            <person name="Tsai I.J."/>
        </authorList>
    </citation>
    <scope>NUCLEOTIDE SEQUENCE</scope>
    <source>
        <strain evidence="2">171206Taipei</strain>
    </source>
</reference>
<organism evidence="2 3">
    <name type="scientific">Mycena indigotica</name>
    <dbReference type="NCBI Taxonomy" id="2126181"/>
    <lineage>
        <taxon>Eukaryota</taxon>
        <taxon>Fungi</taxon>
        <taxon>Dikarya</taxon>
        <taxon>Basidiomycota</taxon>
        <taxon>Agaricomycotina</taxon>
        <taxon>Agaricomycetes</taxon>
        <taxon>Agaricomycetidae</taxon>
        <taxon>Agaricales</taxon>
        <taxon>Marasmiineae</taxon>
        <taxon>Mycenaceae</taxon>
        <taxon>Mycena</taxon>
    </lineage>
</organism>
<feature type="compositionally biased region" description="Low complexity" evidence="1">
    <location>
        <begin position="1"/>
        <end position="16"/>
    </location>
</feature>
<dbReference type="AlphaFoldDB" id="A0A8H6WK87"/>
<protein>
    <submittedName>
        <fullName evidence="2">Uncharacterized protein</fullName>
    </submittedName>
</protein>
<evidence type="ECO:0000313" key="3">
    <source>
        <dbReference type="Proteomes" id="UP000636479"/>
    </source>
</evidence>
<proteinExistence type="predicted"/>
<dbReference type="Proteomes" id="UP000636479">
    <property type="component" value="Unassembled WGS sequence"/>
</dbReference>
<feature type="compositionally biased region" description="Basic residues" evidence="1">
    <location>
        <begin position="20"/>
        <end position="30"/>
    </location>
</feature>
<feature type="region of interest" description="Disordered" evidence="1">
    <location>
        <begin position="83"/>
        <end position="103"/>
    </location>
</feature>
<evidence type="ECO:0000313" key="2">
    <source>
        <dbReference type="EMBL" id="KAF7315474.1"/>
    </source>
</evidence>
<feature type="region of interest" description="Disordered" evidence="1">
    <location>
        <begin position="1"/>
        <end position="64"/>
    </location>
</feature>
<dbReference type="OrthoDB" id="3261081at2759"/>